<feature type="domain" description="Putative beta-lactamase-inhibitor-like PepSY-like" evidence="1">
    <location>
        <begin position="60"/>
        <end position="148"/>
    </location>
</feature>
<keyword evidence="3" id="KW-1185">Reference proteome</keyword>
<evidence type="ECO:0000259" key="1">
    <source>
        <dbReference type="Pfam" id="PF11396"/>
    </source>
</evidence>
<name>A0A6G6GIV4_9FLAO</name>
<gene>
    <name evidence="2" type="ORF">G5B37_02275</name>
</gene>
<dbReference type="InterPro" id="IPR021533">
    <property type="entry name" value="PepSY-like"/>
</dbReference>
<dbReference type="SUPFAM" id="SSF160574">
    <property type="entry name" value="BT0923-like"/>
    <property type="match status" value="1"/>
</dbReference>
<evidence type="ECO:0000313" key="2">
    <source>
        <dbReference type="EMBL" id="QIE58430.1"/>
    </source>
</evidence>
<dbReference type="Gene3D" id="3.10.450.360">
    <property type="match status" value="1"/>
</dbReference>
<evidence type="ECO:0000313" key="3">
    <source>
        <dbReference type="Proteomes" id="UP000505306"/>
    </source>
</evidence>
<reference evidence="2 3" key="1">
    <citation type="submission" date="2020-02" db="EMBL/GenBank/DDBJ databases">
        <title>Complete genome sequence of Flavobacteriaceae bacterium.</title>
        <authorList>
            <person name="Kim S.-J."/>
            <person name="Kim Y.-S."/>
            <person name="Kim K.-H."/>
        </authorList>
    </citation>
    <scope>NUCLEOTIDE SEQUENCE [LARGE SCALE GENOMIC DNA]</scope>
    <source>
        <strain evidence="2 3">RR4-40</strain>
    </source>
</reference>
<accession>A0A6G6GIV4</accession>
<dbReference type="Proteomes" id="UP000505306">
    <property type="component" value="Chromosome"/>
</dbReference>
<dbReference type="KEGG" id="mgel:G5B37_02275"/>
<dbReference type="EMBL" id="CP049057">
    <property type="protein sequence ID" value="QIE58430.1"/>
    <property type="molecule type" value="Genomic_DNA"/>
</dbReference>
<protein>
    <recommendedName>
        <fullName evidence="1">Putative beta-lactamase-inhibitor-like PepSY-like domain-containing protein</fullName>
    </recommendedName>
</protein>
<proteinExistence type="predicted"/>
<dbReference type="Pfam" id="PF11396">
    <property type="entry name" value="PepSY_like"/>
    <property type="match status" value="1"/>
</dbReference>
<dbReference type="RefSeq" id="WP_164678436.1">
    <property type="nucleotide sequence ID" value="NZ_CP049057.1"/>
</dbReference>
<dbReference type="PROSITE" id="PS51257">
    <property type="entry name" value="PROKAR_LIPOPROTEIN"/>
    <property type="match status" value="1"/>
</dbReference>
<sequence length="149" mass="17187">MTKQLYFLIAILVSTAGSCQNIDGKKGQKDIEVPKVVLAAFEEKYPQEKSPKWEIDAHGNYEAHFKKKGEKYRADFSPNGPWIETENSIKTKNLPDPIKKIISERYFLYEITEVEHVDHATKGIFYDVEFKQKGKNLDIEFTEDGTILN</sequence>
<organism evidence="2 3">
    <name type="scientific">Rasiella rasia</name>
    <dbReference type="NCBI Taxonomy" id="2744027"/>
    <lineage>
        <taxon>Bacteria</taxon>
        <taxon>Pseudomonadati</taxon>
        <taxon>Bacteroidota</taxon>
        <taxon>Flavobacteriia</taxon>
        <taxon>Flavobacteriales</taxon>
        <taxon>Flavobacteriaceae</taxon>
        <taxon>Rasiella</taxon>
    </lineage>
</organism>
<dbReference type="AlphaFoldDB" id="A0A6G6GIV4"/>